<dbReference type="InterPro" id="IPR036909">
    <property type="entry name" value="Cyt_c-like_dom_sf"/>
</dbReference>
<dbReference type="EMBL" id="NPEF02000001">
    <property type="protein sequence ID" value="MDV6234261.1"/>
    <property type="molecule type" value="Genomic_DNA"/>
</dbReference>
<protein>
    <submittedName>
        <fullName evidence="7">C-type cytochrome</fullName>
    </submittedName>
</protein>
<keyword evidence="2 4" id="KW-0479">Metal-binding</keyword>
<dbReference type="GO" id="GO:0009055">
    <property type="term" value="F:electron transfer activity"/>
    <property type="evidence" value="ECO:0007669"/>
    <property type="project" value="InterPro"/>
</dbReference>
<proteinExistence type="predicted"/>
<keyword evidence="3 4" id="KW-0408">Iron</keyword>
<dbReference type="InterPro" id="IPR009056">
    <property type="entry name" value="Cyt_c-like_dom"/>
</dbReference>
<dbReference type="SUPFAM" id="SSF46626">
    <property type="entry name" value="Cytochrome c"/>
    <property type="match status" value="1"/>
</dbReference>
<gene>
    <name evidence="7" type="ORF">CH379_001275</name>
</gene>
<keyword evidence="1 4" id="KW-0349">Heme</keyword>
<comment type="caution">
    <text evidence="7">The sequence shown here is derived from an EMBL/GenBank/DDBJ whole genome shotgun (WGS) entry which is preliminary data.</text>
</comment>
<dbReference type="GO" id="GO:0020037">
    <property type="term" value="F:heme binding"/>
    <property type="evidence" value="ECO:0007669"/>
    <property type="project" value="InterPro"/>
</dbReference>
<evidence type="ECO:0000313" key="8">
    <source>
        <dbReference type="Proteomes" id="UP000232122"/>
    </source>
</evidence>
<dbReference type="PROSITE" id="PS51007">
    <property type="entry name" value="CYTC"/>
    <property type="match status" value="1"/>
</dbReference>
<keyword evidence="5" id="KW-0472">Membrane</keyword>
<evidence type="ECO:0000256" key="1">
    <source>
        <dbReference type="ARBA" id="ARBA00022617"/>
    </source>
</evidence>
<evidence type="ECO:0000256" key="2">
    <source>
        <dbReference type="ARBA" id="ARBA00022723"/>
    </source>
</evidence>
<dbReference type="Gene3D" id="1.10.760.10">
    <property type="entry name" value="Cytochrome c-like domain"/>
    <property type="match status" value="1"/>
</dbReference>
<evidence type="ECO:0000256" key="3">
    <source>
        <dbReference type="ARBA" id="ARBA00023004"/>
    </source>
</evidence>
<evidence type="ECO:0000256" key="5">
    <source>
        <dbReference type="SAM" id="Phobius"/>
    </source>
</evidence>
<dbReference type="PROSITE" id="PS51257">
    <property type="entry name" value="PROKAR_LIPOPROTEIN"/>
    <property type="match status" value="1"/>
</dbReference>
<organism evidence="7 8">
    <name type="scientific">Leptospira ellisii</name>
    <dbReference type="NCBI Taxonomy" id="2023197"/>
    <lineage>
        <taxon>Bacteria</taxon>
        <taxon>Pseudomonadati</taxon>
        <taxon>Spirochaetota</taxon>
        <taxon>Spirochaetia</taxon>
        <taxon>Leptospirales</taxon>
        <taxon>Leptospiraceae</taxon>
        <taxon>Leptospira</taxon>
    </lineage>
</organism>
<feature type="transmembrane region" description="Helical" evidence="5">
    <location>
        <begin position="21"/>
        <end position="38"/>
    </location>
</feature>
<reference evidence="7 8" key="1">
    <citation type="journal article" date="2018" name="Microb. Genom.">
        <title>Deciphering the unexplored Leptospira diversity from soils uncovers genomic evolution to virulence.</title>
        <authorList>
            <person name="Thibeaux R."/>
            <person name="Iraola G."/>
            <person name="Ferres I."/>
            <person name="Bierque E."/>
            <person name="Girault D."/>
            <person name="Soupe-Gilbert M.E."/>
            <person name="Picardeau M."/>
            <person name="Goarant C."/>
        </authorList>
    </citation>
    <scope>NUCLEOTIDE SEQUENCE [LARGE SCALE GENOMIC DNA]</scope>
    <source>
        <strain evidence="7 8">ATI7-C-A5</strain>
    </source>
</reference>
<dbReference type="AlphaFoldDB" id="A0AAE4TXP1"/>
<dbReference type="GO" id="GO:0046872">
    <property type="term" value="F:metal ion binding"/>
    <property type="evidence" value="ECO:0007669"/>
    <property type="project" value="UniProtKB-KW"/>
</dbReference>
<name>A0AAE4TXP1_9LEPT</name>
<accession>A0AAE4TXP1</accession>
<keyword evidence="5" id="KW-1133">Transmembrane helix</keyword>
<dbReference type="Pfam" id="PF13442">
    <property type="entry name" value="Cytochrome_CBB3"/>
    <property type="match status" value="1"/>
</dbReference>
<evidence type="ECO:0000256" key="4">
    <source>
        <dbReference type="PROSITE-ProRule" id="PRU00433"/>
    </source>
</evidence>
<sequence length="139" mass="16006">MNHDRNFQSERERGFDLPQKIGFGILFFFLILSCRSASNRATSSADPETNARSAEADLLWEQRCSSCHGLDGTPNEFLQPKPRKLNGFGIKMGFFFGGDKMREGIFRTIRDGKNERMPSFQKELSEEQIRALVRKIERL</sequence>
<feature type="domain" description="Cytochrome c" evidence="6">
    <location>
        <begin position="51"/>
        <end position="139"/>
    </location>
</feature>
<evidence type="ECO:0000313" key="7">
    <source>
        <dbReference type="EMBL" id="MDV6234261.1"/>
    </source>
</evidence>
<dbReference type="Proteomes" id="UP000232122">
    <property type="component" value="Unassembled WGS sequence"/>
</dbReference>
<keyword evidence="5" id="KW-0812">Transmembrane</keyword>
<dbReference type="RefSeq" id="WP_243399470.1">
    <property type="nucleotide sequence ID" value="NZ_NPEF02000001.1"/>
</dbReference>
<keyword evidence="8" id="KW-1185">Reference proteome</keyword>
<evidence type="ECO:0000259" key="6">
    <source>
        <dbReference type="PROSITE" id="PS51007"/>
    </source>
</evidence>